<proteinExistence type="predicted"/>
<protein>
    <submittedName>
        <fullName evidence="2">Uncharacterized protein</fullName>
    </submittedName>
</protein>
<accession>A0A2T7NXE7</accession>
<name>A0A2T7NXE7_POMCA</name>
<dbReference type="AlphaFoldDB" id="A0A2T7NXE7"/>
<evidence type="ECO:0000313" key="2">
    <source>
        <dbReference type="EMBL" id="PVD25832.1"/>
    </source>
</evidence>
<keyword evidence="3" id="KW-1185">Reference proteome</keyword>
<organism evidence="2 3">
    <name type="scientific">Pomacea canaliculata</name>
    <name type="common">Golden apple snail</name>
    <dbReference type="NCBI Taxonomy" id="400727"/>
    <lineage>
        <taxon>Eukaryota</taxon>
        <taxon>Metazoa</taxon>
        <taxon>Spiralia</taxon>
        <taxon>Lophotrochozoa</taxon>
        <taxon>Mollusca</taxon>
        <taxon>Gastropoda</taxon>
        <taxon>Caenogastropoda</taxon>
        <taxon>Architaenioglossa</taxon>
        <taxon>Ampullarioidea</taxon>
        <taxon>Ampullariidae</taxon>
        <taxon>Pomacea</taxon>
    </lineage>
</organism>
<feature type="compositionally biased region" description="Pro residues" evidence="1">
    <location>
        <begin position="64"/>
        <end position="74"/>
    </location>
</feature>
<sequence>MAARNNECLSHPTLTLTHAGAHGVRVAPLDPRRASRADSGAEDGDGGAARGAAVTVAASRRRPSSPPSLPPTPSSQPLALIELSRPGVALEACVVCRCRCRSNRLGSRRTARRRAAGPSCCRSRAVTAWTFYIRQACNSRTCRPASWGRLRSRLSSHGSVQEMKKLRRMVVLVCLMTVSNRSHWLVTPQGEGRATLPADVIVGPRQRSLSVTPACTQCTTSVWAPSQTGFLRPPLN</sequence>
<gene>
    <name evidence="2" type="ORF">C0Q70_13495</name>
</gene>
<feature type="region of interest" description="Disordered" evidence="1">
    <location>
        <begin position="20"/>
        <end position="77"/>
    </location>
</feature>
<comment type="caution">
    <text evidence="2">The sequence shown here is derived from an EMBL/GenBank/DDBJ whole genome shotgun (WGS) entry which is preliminary data.</text>
</comment>
<reference evidence="2 3" key="1">
    <citation type="submission" date="2018-04" db="EMBL/GenBank/DDBJ databases">
        <title>The genome of golden apple snail Pomacea canaliculata provides insight into stress tolerance and invasive adaptation.</title>
        <authorList>
            <person name="Liu C."/>
            <person name="Liu B."/>
            <person name="Ren Y."/>
            <person name="Zhang Y."/>
            <person name="Wang H."/>
            <person name="Li S."/>
            <person name="Jiang F."/>
            <person name="Yin L."/>
            <person name="Zhang G."/>
            <person name="Qian W."/>
            <person name="Fan W."/>
        </authorList>
    </citation>
    <scope>NUCLEOTIDE SEQUENCE [LARGE SCALE GENOMIC DNA]</scope>
    <source>
        <strain evidence="2">SZHN2017</strain>
        <tissue evidence="2">Muscle</tissue>
    </source>
</reference>
<dbReference type="EMBL" id="PZQS01000008">
    <property type="protein sequence ID" value="PVD25832.1"/>
    <property type="molecule type" value="Genomic_DNA"/>
</dbReference>
<dbReference type="Proteomes" id="UP000245119">
    <property type="component" value="Linkage Group LG8"/>
</dbReference>
<evidence type="ECO:0000256" key="1">
    <source>
        <dbReference type="SAM" id="MobiDB-lite"/>
    </source>
</evidence>
<evidence type="ECO:0000313" key="3">
    <source>
        <dbReference type="Proteomes" id="UP000245119"/>
    </source>
</evidence>